<keyword evidence="3 6" id="KW-1133">Transmembrane helix</keyword>
<feature type="region of interest" description="Disordered" evidence="5">
    <location>
        <begin position="94"/>
        <end position="314"/>
    </location>
</feature>
<sequence>MSILDKYNNNLLEDEESEENSGYTTPAVLREDKEGLTLKKSFWLSVLLHPSAVGVVWLMTLILMLLGFNMHLFEKPKPKVNDIEFVLVDKEDTPINKNTPYRADRNSRAGGHHDPTRKVSMPSTPSAPAAKASTPAPAAKSKPAQAPKQTPKPQPAKKPEPVKNPLQNFIPKQITKPIPKPQQTPAPPAPKAVAPAKPNPPTARPSIKPPNTPKPVAKPSSAFQVPVPKGGTKGGHYATGPISGSGKLANGGSSGGSGSSSAGRYTPAPVLAPTGGGSSSGSKLAKGGGGGSGSYGNPGPGNPNGRPGIDAIREPDFGPYMRELQRRIKMNWNPPKGNESKRVVLLFKIAKDGRLLSCSVFKSSGLPSADSAAINAVKLTAPFKPLPAEFKGQSIDIQFTFDYNVFGASGY</sequence>
<proteinExistence type="predicted"/>
<feature type="compositionally biased region" description="Gly residues" evidence="5">
    <location>
        <begin position="286"/>
        <end position="299"/>
    </location>
</feature>
<feature type="transmembrane region" description="Helical" evidence="6">
    <location>
        <begin position="42"/>
        <end position="68"/>
    </location>
</feature>
<evidence type="ECO:0000313" key="7">
    <source>
        <dbReference type="EMBL" id="HIS35547.1"/>
    </source>
</evidence>
<evidence type="ECO:0000256" key="1">
    <source>
        <dbReference type="ARBA" id="ARBA00004167"/>
    </source>
</evidence>
<evidence type="ECO:0000256" key="6">
    <source>
        <dbReference type="SAM" id="Phobius"/>
    </source>
</evidence>
<dbReference type="EMBL" id="DVIU01000056">
    <property type="protein sequence ID" value="HIS35547.1"/>
    <property type="molecule type" value="Genomic_DNA"/>
</dbReference>
<name>A0A9D1EY32_9BACT</name>
<dbReference type="NCBIfam" id="TIGR01352">
    <property type="entry name" value="tonB_Cterm"/>
    <property type="match status" value="1"/>
</dbReference>
<dbReference type="SUPFAM" id="SSF74653">
    <property type="entry name" value="TolA/TonB C-terminal domain"/>
    <property type="match status" value="1"/>
</dbReference>
<dbReference type="AlphaFoldDB" id="A0A9D1EY32"/>
<gene>
    <name evidence="7" type="ORF">IAC10_02800</name>
</gene>
<evidence type="ECO:0000256" key="2">
    <source>
        <dbReference type="ARBA" id="ARBA00022692"/>
    </source>
</evidence>
<reference evidence="7" key="2">
    <citation type="journal article" date="2021" name="PeerJ">
        <title>Extensive microbial diversity within the chicken gut microbiome revealed by metagenomics and culture.</title>
        <authorList>
            <person name="Gilroy R."/>
            <person name="Ravi A."/>
            <person name="Getino M."/>
            <person name="Pursley I."/>
            <person name="Horton D.L."/>
            <person name="Alikhan N.F."/>
            <person name="Baker D."/>
            <person name="Gharbi K."/>
            <person name="Hall N."/>
            <person name="Watson M."/>
            <person name="Adriaenssens E.M."/>
            <person name="Foster-Nyarko E."/>
            <person name="Jarju S."/>
            <person name="Secka A."/>
            <person name="Antonio M."/>
            <person name="Oren A."/>
            <person name="Chaudhuri R.R."/>
            <person name="La Ragione R."/>
            <person name="Hildebrand F."/>
            <person name="Pallen M.J."/>
        </authorList>
    </citation>
    <scope>NUCLEOTIDE SEQUENCE</scope>
    <source>
        <strain evidence="7">6276</strain>
    </source>
</reference>
<comment type="subcellular location">
    <subcellularLocation>
        <location evidence="1">Membrane</location>
        <topology evidence="1">Single-pass membrane protein</topology>
    </subcellularLocation>
</comment>
<keyword evidence="2 6" id="KW-0812">Transmembrane</keyword>
<feature type="compositionally biased region" description="Pro residues" evidence="5">
    <location>
        <begin position="178"/>
        <end position="190"/>
    </location>
</feature>
<evidence type="ECO:0000256" key="4">
    <source>
        <dbReference type="ARBA" id="ARBA00023136"/>
    </source>
</evidence>
<dbReference type="GO" id="GO:0016020">
    <property type="term" value="C:membrane"/>
    <property type="evidence" value="ECO:0007669"/>
    <property type="project" value="UniProtKB-SubCell"/>
</dbReference>
<organism evidence="7 8">
    <name type="scientific">Candidatus Scatousia excrementigallinarum</name>
    <dbReference type="NCBI Taxonomy" id="2840935"/>
    <lineage>
        <taxon>Bacteria</taxon>
        <taxon>Candidatus Scatousia</taxon>
    </lineage>
</organism>
<dbReference type="InterPro" id="IPR006260">
    <property type="entry name" value="TonB/TolA_C"/>
</dbReference>
<protein>
    <submittedName>
        <fullName evidence="7">TonB family protein</fullName>
    </submittedName>
</protein>
<evidence type="ECO:0000313" key="8">
    <source>
        <dbReference type="Proteomes" id="UP000823928"/>
    </source>
</evidence>
<reference evidence="7" key="1">
    <citation type="submission" date="2020-10" db="EMBL/GenBank/DDBJ databases">
        <authorList>
            <person name="Gilroy R."/>
        </authorList>
    </citation>
    <scope>NUCLEOTIDE SEQUENCE</scope>
    <source>
        <strain evidence="7">6276</strain>
    </source>
</reference>
<feature type="compositionally biased region" description="Low complexity" evidence="5">
    <location>
        <begin position="122"/>
        <end position="149"/>
    </location>
</feature>
<evidence type="ECO:0000256" key="3">
    <source>
        <dbReference type="ARBA" id="ARBA00022989"/>
    </source>
</evidence>
<evidence type="ECO:0000256" key="5">
    <source>
        <dbReference type="SAM" id="MobiDB-lite"/>
    </source>
</evidence>
<feature type="compositionally biased region" description="Pro residues" evidence="5">
    <location>
        <begin position="197"/>
        <end position="213"/>
    </location>
</feature>
<dbReference type="Pfam" id="PF13103">
    <property type="entry name" value="TonB_2"/>
    <property type="match status" value="1"/>
</dbReference>
<comment type="caution">
    <text evidence="7">The sequence shown here is derived from an EMBL/GenBank/DDBJ whole genome shotgun (WGS) entry which is preliminary data.</text>
</comment>
<dbReference type="Gene3D" id="3.30.1150.10">
    <property type="match status" value="1"/>
</dbReference>
<dbReference type="Proteomes" id="UP000823928">
    <property type="component" value="Unassembled WGS sequence"/>
</dbReference>
<keyword evidence="4 6" id="KW-0472">Membrane</keyword>
<feature type="compositionally biased region" description="Basic and acidic residues" evidence="5">
    <location>
        <begin position="102"/>
        <end position="117"/>
    </location>
</feature>
<accession>A0A9D1EY32</accession>